<dbReference type="EMBL" id="JAJJMB010014260">
    <property type="protein sequence ID" value="KAI3861422.1"/>
    <property type="molecule type" value="Genomic_DNA"/>
</dbReference>
<proteinExistence type="predicted"/>
<comment type="caution">
    <text evidence="1">The sequence shown here is derived from an EMBL/GenBank/DDBJ whole genome shotgun (WGS) entry which is preliminary data.</text>
</comment>
<gene>
    <name evidence="1" type="ORF">MKW98_000374</name>
</gene>
<evidence type="ECO:0000313" key="2">
    <source>
        <dbReference type="Proteomes" id="UP001202328"/>
    </source>
</evidence>
<keyword evidence="2" id="KW-1185">Reference proteome</keyword>
<dbReference type="Proteomes" id="UP001202328">
    <property type="component" value="Unassembled WGS sequence"/>
</dbReference>
<accession>A0AAD4S3U9</accession>
<protein>
    <submittedName>
        <fullName evidence="1">Uncharacterized protein</fullName>
    </submittedName>
</protein>
<reference evidence="1" key="1">
    <citation type="submission" date="2022-04" db="EMBL/GenBank/DDBJ databases">
        <title>A functionally conserved STORR gene fusion in Papaver species that diverged 16.8 million years ago.</title>
        <authorList>
            <person name="Catania T."/>
        </authorList>
    </citation>
    <scope>NUCLEOTIDE SEQUENCE</scope>
    <source>
        <strain evidence="1">S-188037</strain>
    </source>
</reference>
<dbReference type="AlphaFoldDB" id="A0AAD4S3U9"/>
<name>A0AAD4S3U9_9MAGN</name>
<organism evidence="1 2">
    <name type="scientific">Papaver atlanticum</name>
    <dbReference type="NCBI Taxonomy" id="357466"/>
    <lineage>
        <taxon>Eukaryota</taxon>
        <taxon>Viridiplantae</taxon>
        <taxon>Streptophyta</taxon>
        <taxon>Embryophyta</taxon>
        <taxon>Tracheophyta</taxon>
        <taxon>Spermatophyta</taxon>
        <taxon>Magnoliopsida</taxon>
        <taxon>Ranunculales</taxon>
        <taxon>Papaveraceae</taxon>
        <taxon>Papaveroideae</taxon>
        <taxon>Papaver</taxon>
    </lineage>
</organism>
<evidence type="ECO:0000313" key="1">
    <source>
        <dbReference type="EMBL" id="KAI3861422.1"/>
    </source>
</evidence>
<sequence length="105" mass="12368">MGTRRALRALQGGSFTIEEDPEVITGEAAEELRRFLRARNDRIIREAARMGQLLTDRQTPTNEIVHRIGLPTGFWKGWQRGISRSERDHNTFKRWLYHIHLFNHC</sequence>